<dbReference type="InterPro" id="IPR008906">
    <property type="entry name" value="HATC_C_dom"/>
</dbReference>
<sequence>MNAAELGKQLMSSKSKSFTAFLSGDLTGRVTPSTAKHVEKDDLERYLELPQETDKDICVLTWWKTHAALYPDLALMARQYLSMHATSAACERLFNKAGRMHDAFKKNTKEDSLEDALLVSCNC</sequence>
<feature type="domain" description="HAT C-terminal dimerisation" evidence="6">
    <location>
        <begin position="42"/>
        <end position="117"/>
    </location>
</feature>
<accession>A0A7S1SW99</accession>
<keyword evidence="4" id="KW-0862">Zinc</keyword>
<dbReference type="EMBL" id="HBGG01025441">
    <property type="protein sequence ID" value="CAD9210940.1"/>
    <property type="molecule type" value="Transcribed_RNA"/>
</dbReference>
<dbReference type="AlphaFoldDB" id="A0A7S1SW99"/>
<proteinExistence type="predicted"/>
<dbReference type="PANTHER" id="PTHR46481:SF10">
    <property type="entry name" value="ZINC FINGER BED DOMAIN-CONTAINING PROTEIN 39"/>
    <property type="match status" value="1"/>
</dbReference>
<keyword evidence="2" id="KW-0479">Metal-binding</keyword>
<evidence type="ECO:0000256" key="1">
    <source>
        <dbReference type="ARBA" id="ARBA00004123"/>
    </source>
</evidence>
<keyword evidence="5" id="KW-0539">Nucleus</keyword>
<name>A0A7S1SW99_9CHLO</name>
<dbReference type="Pfam" id="PF05699">
    <property type="entry name" value="Dimer_Tnp_hAT"/>
    <property type="match status" value="1"/>
</dbReference>
<dbReference type="GO" id="GO:0008270">
    <property type="term" value="F:zinc ion binding"/>
    <property type="evidence" value="ECO:0007669"/>
    <property type="project" value="UniProtKB-KW"/>
</dbReference>
<evidence type="ECO:0000256" key="3">
    <source>
        <dbReference type="ARBA" id="ARBA00022771"/>
    </source>
</evidence>
<evidence type="ECO:0000313" key="7">
    <source>
        <dbReference type="EMBL" id="CAD9210940.1"/>
    </source>
</evidence>
<dbReference type="InterPro" id="IPR012337">
    <property type="entry name" value="RNaseH-like_sf"/>
</dbReference>
<protein>
    <recommendedName>
        <fullName evidence="6">HAT C-terminal dimerisation domain-containing protein</fullName>
    </recommendedName>
</protein>
<evidence type="ECO:0000256" key="4">
    <source>
        <dbReference type="ARBA" id="ARBA00022833"/>
    </source>
</evidence>
<dbReference type="GO" id="GO:0005634">
    <property type="term" value="C:nucleus"/>
    <property type="evidence" value="ECO:0007669"/>
    <property type="project" value="UniProtKB-SubCell"/>
</dbReference>
<reference evidence="7" key="1">
    <citation type="submission" date="2021-01" db="EMBL/GenBank/DDBJ databases">
        <authorList>
            <person name="Corre E."/>
            <person name="Pelletier E."/>
            <person name="Niang G."/>
            <person name="Scheremetjew M."/>
            <person name="Finn R."/>
            <person name="Kale V."/>
            <person name="Holt S."/>
            <person name="Cochrane G."/>
            <person name="Meng A."/>
            <person name="Brown T."/>
            <person name="Cohen L."/>
        </authorList>
    </citation>
    <scope>NUCLEOTIDE SEQUENCE</scope>
    <source>
        <strain evidence="7">PLY429</strain>
    </source>
</reference>
<comment type="subcellular location">
    <subcellularLocation>
        <location evidence="1">Nucleus</location>
    </subcellularLocation>
</comment>
<organism evidence="7">
    <name type="scientific">Tetraselmis chuii</name>
    <dbReference type="NCBI Taxonomy" id="63592"/>
    <lineage>
        <taxon>Eukaryota</taxon>
        <taxon>Viridiplantae</taxon>
        <taxon>Chlorophyta</taxon>
        <taxon>core chlorophytes</taxon>
        <taxon>Chlorodendrophyceae</taxon>
        <taxon>Chlorodendrales</taxon>
        <taxon>Chlorodendraceae</taxon>
        <taxon>Tetraselmis</taxon>
    </lineage>
</organism>
<keyword evidence="3" id="KW-0863">Zinc-finger</keyword>
<evidence type="ECO:0000256" key="5">
    <source>
        <dbReference type="ARBA" id="ARBA00023242"/>
    </source>
</evidence>
<evidence type="ECO:0000256" key="2">
    <source>
        <dbReference type="ARBA" id="ARBA00022723"/>
    </source>
</evidence>
<evidence type="ECO:0000259" key="6">
    <source>
        <dbReference type="Pfam" id="PF05699"/>
    </source>
</evidence>
<dbReference type="InterPro" id="IPR052035">
    <property type="entry name" value="ZnF_BED_domain_contain"/>
</dbReference>
<dbReference type="PANTHER" id="PTHR46481">
    <property type="entry name" value="ZINC FINGER BED DOMAIN-CONTAINING PROTEIN 4"/>
    <property type="match status" value="1"/>
</dbReference>
<dbReference type="SUPFAM" id="SSF53098">
    <property type="entry name" value="Ribonuclease H-like"/>
    <property type="match status" value="1"/>
</dbReference>
<dbReference type="GO" id="GO:0046983">
    <property type="term" value="F:protein dimerization activity"/>
    <property type="evidence" value="ECO:0007669"/>
    <property type="project" value="InterPro"/>
</dbReference>
<gene>
    <name evidence="7" type="ORF">TCHU04912_LOCUS13179</name>
</gene>